<dbReference type="Gene3D" id="3.30.200.180">
    <property type="match status" value="1"/>
</dbReference>
<dbReference type="CDD" id="cd14852">
    <property type="entry name" value="LD-carboxypeptidase"/>
    <property type="match status" value="1"/>
</dbReference>
<feature type="domain" description="D-alanyl-D-alanine carboxypeptidase-like core" evidence="1">
    <location>
        <begin position="68"/>
        <end position="182"/>
    </location>
</feature>
<gene>
    <name evidence="2" type="ORF">D8M03_12815</name>
</gene>
<keyword evidence="2" id="KW-0378">Hydrolase</keyword>
<evidence type="ECO:0000313" key="2">
    <source>
        <dbReference type="EMBL" id="RKQ15105.1"/>
    </source>
</evidence>
<organism evidence="2 3">
    <name type="scientific">Ureibacillus endophyticus</name>
    <dbReference type="NCBI Taxonomy" id="1978490"/>
    <lineage>
        <taxon>Bacteria</taxon>
        <taxon>Bacillati</taxon>
        <taxon>Bacillota</taxon>
        <taxon>Bacilli</taxon>
        <taxon>Bacillales</taxon>
        <taxon>Caryophanaceae</taxon>
        <taxon>Ureibacillus</taxon>
    </lineage>
</organism>
<dbReference type="PANTHER" id="PTHR34385">
    <property type="entry name" value="D-ALANYL-D-ALANINE CARBOXYPEPTIDASE"/>
    <property type="match status" value="1"/>
</dbReference>
<proteinExistence type="predicted"/>
<dbReference type="Pfam" id="PF02557">
    <property type="entry name" value="VanY"/>
    <property type="match status" value="1"/>
</dbReference>
<comment type="caution">
    <text evidence="2">The sequence shown here is derived from an EMBL/GenBank/DDBJ whole genome shotgun (WGS) entry which is preliminary data.</text>
</comment>
<keyword evidence="3" id="KW-1185">Reference proteome</keyword>
<dbReference type="PANTHER" id="PTHR34385:SF1">
    <property type="entry name" value="PEPTIDOGLYCAN L-ALANYL-D-GLUTAMATE ENDOPEPTIDASE CWLK"/>
    <property type="match status" value="1"/>
</dbReference>
<evidence type="ECO:0000259" key="1">
    <source>
        <dbReference type="Pfam" id="PF02557"/>
    </source>
</evidence>
<dbReference type="OrthoDB" id="9792074at2"/>
<dbReference type="Gene3D" id="3.30.1380.10">
    <property type="match status" value="1"/>
</dbReference>
<dbReference type="Proteomes" id="UP000272238">
    <property type="component" value="Unassembled WGS sequence"/>
</dbReference>
<dbReference type="EMBL" id="RBZN01000035">
    <property type="protein sequence ID" value="RKQ15105.1"/>
    <property type="molecule type" value="Genomic_DNA"/>
</dbReference>
<dbReference type="RefSeq" id="WP_121215225.1">
    <property type="nucleotide sequence ID" value="NZ_RBZN01000035.1"/>
</dbReference>
<evidence type="ECO:0000313" key="3">
    <source>
        <dbReference type="Proteomes" id="UP000272238"/>
    </source>
</evidence>
<dbReference type="SUPFAM" id="SSF55166">
    <property type="entry name" value="Hedgehog/DD-peptidase"/>
    <property type="match status" value="1"/>
</dbReference>
<accession>A0A494YY20</accession>
<dbReference type="InterPro" id="IPR058193">
    <property type="entry name" value="VanY/YodJ_core_dom"/>
</dbReference>
<keyword evidence="2" id="KW-0645">Protease</keyword>
<dbReference type="GO" id="GO:0006508">
    <property type="term" value="P:proteolysis"/>
    <property type="evidence" value="ECO:0007669"/>
    <property type="project" value="InterPro"/>
</dbReference>
<dbReference type="AlphaFoldDB" id="A0A494YY20"/>
<dbReference type="GO" id="GO:0004180">
    <property type="term" value="F:carboxypeptidase activity"/>
    <property type="evidence" value="ECO:0007669"/>
    <property type="project" value="UniProtKB-KW"/>
</dbReference>
<sequence>MYSSYFFFYEDSSTTIDNELSIHATSNTIYNGNLIVVNKDTKLQQDPTNLNVIPKNFANNVLIDSDYYIEEGILEPLRQMFQAAEADGIYHFRVNSAYRDEQLQAHLYEENGSDYAQPAGFSEHQTGLAVDIGSTQGTMDTAPEATWLAEHAAEFGFILRYPAHKIHITGISFEPWHYRYVGLPHSIIMQEKDLTLEEYITFLKQKKEYSQEVNGVNYFIQYVEELTNPEANYFDISGDNQNGYIVTTIEN</sequence>
<keyword evidence="2" id="KW-0121">Carboxypeptidase</keyword>
<dbReference type="InterPro" id="IPR003709">
    <property type="entry name" value="VanY-like_core_dom"/>
</dbReference>
<dbReference type="InterPro" id="IPR009045">
    <property type="entry name" value="Zn_M74/Hedgehog-like"/>
</dbReference>
<reference evidence="2 3" key="1">
    <citation type="journal article" date="2016" name="Antonie Van Leeuwenhoek">
        <title>Lysinibacillus endophyticus sp. nov., an indole-3-acetic acid producing endophytic bacterium isolated from corn root (Zea mays cv. Xinken-5).</title>
        <authorList>
            <person name="Yu J."/>
            <person name="Guan X."/>
            <person name="Liu C."/>
            <person name="Xiang W."/>
            <person name="Yu Z."/>
            <person name="Liu X."/>
            <person name="Wang G."/>
        </authorList>
    </citation>
    <scope>NUCLEOTIDE SEQUENCE [LARGE SCALE GENOMIC DNA]</scope>
    <source>
        <strain evidence="2 3">DSM 100506</strain>
    </source>
</reference>
<dbReference type="InterPro" id="IPR052179">
    <property type="entry name" value="DD-CPase-like"/>
</dbReference>
<protein>
    <submittedName>
        <fullName evidence="2">D-alanyl-D-alanine carboxypeptidase family protein</fullName>
    </submittedName>
</protein>
<name>A0A494YY20_9BACL</name>